<dbReference type="AlphaFoldDB" id="Q0UU21"/>
<dbReference type="PANTHER" id="PTHR34154">
    <property type="entry name" value="ALKALI-SENSITIVE LINKAGE PROTEIN 1"/>
    <property type="match status" value="1"/>
</dbReference>
<evidence type="ECO:0000313" key="2">
    <source>
        <dbReference type="EMBL" id="EAT88503.2"/>
    </source>
</evidence>
<dbReference type="InterPro" id="IPR024655">
    <property type="entry name" value="Asl1_glyco_hydro_catalytic"/>
</dbReference>
<feature type="domain" description="Asl1-like glycosyl hydrolase catalytic" evidence="1">
    <location>
        <begin position="1"/>
        <end position="97"/>
    </location>
</feature>
<dbReference type="Pfam" id="PF11790">
    <property type="entry name" value="Glyco_hydro_cc"/>
    <property type="match status" value="1"/>
</dbReference>
<dbReference type="eggNOG" id="ENOG502RXK9">
    <property type="taxonomic scope" value="Eukaryota"/>
</dbReference>
<dbReference type="HOGENOM" id="CLU_1907430_0_0_1"/>
<dbReference type="RefSeq" id="XP_001795155.1">
    <property type="nucleotide sequence ID" value="XM_001795103.1"/>
</dbReference>
<sequence>MYDWEAVIDGTLRSDLEYVPLLHSNQQWCTEGWEQNVANARAKYNVQNILSFNEPDQVGGGGSGMPVDQAIAAHKKFIDQPLRGKGLKIGSPSVTNADEPNTGHQLPQAIYGRLQRLPDRLRRRPLLCLGQGR</sequence>
<dbReference type="InterPro" id="IPR053183">
    <property type="entry name" value="ASL1"/>
</dbReference>
<accession>Q0UU21</accession>
<dbReference type="EMBL" id="CH445330">
    <property type="protein sequence ID" value="EAT88503.2"/>
    <property type="molecule type" value="Genomic_DNA"/>
</dbReference>
<dbReference type="GeneID" id="5972023"/>
<dbReference type="PANTHER" id="PTHR34154:SF3">
    <property type="entry name" value="ALKALI-SENSITIVE LINKAGE PROTEIN 1"/>
    <property type="match status" value="1"/>
</dbReference>
<evidence type="ECO:0000259" key="1">
    <source>
        <dbReference type="Pfam" id="PF11790"/>
    </source>
</evidence>
<dbReference type="KEGG" id="pno:SNOG_04743"/>
<gene>
    <name evidence="2" type="ORF">SNOG_04743</name>
</gene>
<name>Q0UU21_PHANO</name>
<protein>
    <recommendedName>
        <fullName evidence="1">Asl1-like glycosyl hydrolase catalytic domain-containing protein</fullName>
    </recommendedName>
</protein>
<dbReference type="VEuPathDB" id="FungiDB:JI435_047430"/>
<dbReference type="InParanoid" id="Q0UU21"/>
<organism evidence="2 3">
    <name type="scientific">Phaeosphaeria nodorum (strain SN15 / ATCC MYA-4574 / FGSC 10173)</name>
    <name type="common">Glume blotch fungus</name>
    <name type="synonym">Parastagonospora nodorum</name>
    <dbReference type="NCBI Taxonomy" id="321614"/>
    <lineage>
        <taxon>Eukaryota</taxon>
        <taxon>Fungi</taxon>
        <taxon>Dikarya</taxon>
        <taxon>Ascomycota</taxon>
        <taxon>Pezizomycotina</taxon>
        <taxon>Dothideomycetes</taxon>
        <taxon>Pleosporomycetidae</taxon>
        <taxon>Pleosporales</taxon>
        <taxon>Pleosporineae</taxon>
        <taxon>Phaeosphaeriaceae</taxon>
        <taxon>Parastagonospora</taxon>
    </lineage>
</organism>
<dbReference type="Proteomes" id="UP000001055">
    <property type="component" value="Unassembled WGS sequence"/>
</dbReference>
<reference evidence="3" key="1">
    <citation type="journal article" date="2007" name="Plant Cell">
        <title>Dothideomycete-plant interactions illuminated by genome sequencing and EST analysis of the wheat pathogen Stagonospora nodorum.</title>
        <authorList>
            <person name="Hane J.K."/>
            <person name="Lowe R.G."/>
            <person name="Solomon P.S."/>
            <person name="Tan K.C."/>
            <person name="Schoch C.L."/>
            <person name="Spatafora J.W."/>
            <person name="Crous P.W."/>
            <person name="Kodira C."/>
            <person name="Birren B.W."/>
            <person name="Galagan J.E."/>
            <person name="Torriani S.F."/>
            <person name="McDonald B.A."/>
            <person name="Oliver R.P."/>
        </authorList>
    </citation>
    <scope>NUCLEOTIDE SEQUENCE [LARGE SCALE GENOMIC DNA]</scope>
    <source>
        <strain evidence="3">SN15 / ATCC MYA-4574 / FGSC 10173</strain>
    </source>
</reference>
<evidence type="ECO:0000313" key="3">
    <source>
        <dbReference type="Proteomes" id="UP000001055"/>
    </source>
</evidence>
<proteinExistence type="predicted"/>